<comment type="caution">
    <text evidence="3">The sequence shown here is derived from an EMBL/GenBank/DDBJ whole genome shotgun (WGS) entry which is preliminary data.</text>
</comment>
<reference evidence="3 4" key="1">
    <citation type="submission" date="2020-11" db="EMBL/GenBank/DDBJ databases">
        <title>Insectihabitans protaetiae gen. nov. sp. nov. and Insectihabitans allomyrinae sp. nov., isolated from larvae of Protaetia brevitarsis seulensis and Allomyrina dichotoma, respectively.</title>
        <authorList>
            <person name="Lee S.D."/>
            <person name="Byeon Y.-S."/>
            <person name="Kim S.-M."/>
            <person name="Yang H.L."/>
            <person name="Kim I.S."/>
        </authorList>
    </citation>
    <scope>NUCLEOTIDE SEQUENCE [LARGE SCALE GENOMIC DNA]</scope>
    <source>
        <strain evidence="3 4">BWR-B9</strain>
    </source>
</reference>
<dbReference type="RefSeq" id="WP_218467580.1">
    <property type="nucleotide sequence ID" value="NZ_JADRCR010000003.1"/>
</dbReference>
<dbReference type="Pfam" id="PF00226">
    <property type="entry name" value="DnaJ"/>
    <property type="match status" value="1"/>
</dbReference>
<feature type="domain" description="J" evidence="2">
    <location>
        <begin position="4"/>
        <end position="55"/>
    </location>
</feature>
<feature type="transmembrane region" description="Helical" evidence="1">
    <location>
        <begin position="862"/>
        <end position="886"/>
    </location>
</feature>
<organism evidence="3 4">
    <name type="scientific">Limnobaculum allomyrinae</name>
    <dbReference type="NCBI Taxonomy" id="2791986"/>
    <lineage>
        <taxon>Bacteria</taxon>
        <taxon>Pseudomonadati</taxon>
        <taxon>Pseudomonadota</taxon>
        <taxon>Gammaproteobacteria</taxon>
        <taxon>Enterobacterales</taxon>
        <taxon>Budviciaceae</taxon>
        <taxon>Limnobaculum</taxon>
    </lineage>
</organism>
<dbReference type="Proteomes" id="UP001296921">
    <property type="component" value="Unassembled WGS sequence"/>
</dbReference>
<dbReference type="InterPro" id="IPR001623">
    <property type="entry name" value="DnaJ_domain"/>
</dbReference>
<evidence type="ECO:0000313" key="4">
    <source>
        <dbReference type="Proteomes" id="UP001296921"/>
    </source>
</evidence>
<feature type="transmembrane region" description="Helical" evidence="1">
    <location>
        <begin position="806"/>
        <end position="825"/>
    </location>
</feature>
<dbReference type="InterPro" id="IPR008523">
    <property type="entry name" value="DUF805"/>
</dbReference>
<dbReference type="PROSITE" id="PS50076">
    <property type="entry name" value="DNAJ_2"/>
    <property type="match status" value="1"/>
</dbReference>
<proteinExistence type="predicted"/>
<evidence type="ECO:0000313" key="3">
    <source>
        <dbReference type="EMBL" id="MBK5143685.1"/>
    </source>
</evidence>
<dbReference type="EMBL" id="JADRCR010000003">
    <property type="protein sequence ID" value="MBK5143685.1"/>
    <property type="molecule type" value="Genomic_DNA"/>
</dbReference>
<dbReference type="SMART" id="SM00271">
    <property type="entry name" value="DnaJ"/>
    <property type="match status" value="1"/>
</dbReference>
<feature type="transmembrane region" description="Helical" evidence="1">
    <location>
        <begin position="831"/>
        <end position="850"/>
    </location>
</feature>
<dbReference type="CDD" id="cd06257">
    <property type="entry name" value="DnaJ"/>
    <property type="match status" value="1"/>
</dbReference>
<evidence type="ECO:0000259" key="2">
    <source>
        <dbReference type="PROSITE" id="PS50076"/>
    </source>
</evidence>
<dbReference type="Pfam" id="PF05656">
    <property type="entry name" value="DUF805"/>
    <property type="match status" value="1"/>
</dbReference>
<accession>A0ABS1IPK6</accession>
<name>A0ABS1IPK6_9GAMM</name>
<gene>
    <name evidence="3" type="ORF">I2494_08150</name>
</gene>
<keyword evidence="4" id="KW-1185">Reference proteome</keyword>
<evidence type="ECO:0000256" key="1">
    <source>
        <dbReference type="SAM" id="Phobius"/>
    </source>
</evidence>
<protein>
    <submittedName>
        <fullName evidence="3">DUF805 domain-containing protein</fullName>
    </submittedName>
</protein>
<keyword evidence="1" id="KW-1133">Transmembrane helix</keyword>
<keyword evidence="1" id="KW-0812">Transmembrane</keyword>
<keyword evidence="1" id="KW-0472">Membrane</keyword>
<sequence>MNLSCWEILGIEPTDDQEIIRNAYRKKLPEYHPESDPQGFQNLRQAYEQAKKGIQSEFRPISALNDAPIQPLIEAEQEQEPEAKEQHPEQQAIDQLTADLETLLNDANQRYQPDAWHQYIQKIDSHSIEVTNQLRWQLLMMLYNTSYVSRDCVQILAERMRWKQRITELKGESVEHLDDYLDYIAKGDIFDMTLLTGLPLAAQNASVEHINSINFLFWERPAWMLREYLMQPMVIYWPDSPEVMELRCRWYTLAGIGSEHLSDYCLQQLSKDPENSDWLYLYASQCSMSGHDDRALPFWIRLYQAERHATAEAWLLTWCVNHAPERTPLLIQALDNAQYLSAEGVAIDAPEQRYITPTQTTKTLLRWGEVLQSPMPLIAQDFANWRLHKETPITMIRHLILDDGSDPVVHLYRHASMLRLGNETLLQQIIDEPESGNPLDDLILSRFKLQAQQRLDWLKTSTVIQAFTHWLYAPQPEALPAELAQRDSEAHLQCLHWLLQRRWMANEQLERLANSETFGNNLETITDWISFIALNNSASLPEPVNDQDYWQWCRQCYALVLLLERPAESLPMLVQAKNITPQEQHPLYEFCQLINNLDIQQENIVEQYRDRLTLSQILQHHSWTRLPITPENYLENQQTTRSYSIDHFYISSLEWRGRIEKSSNINQIVFYAACAWFGLNGREKRFTTLIEEMQLNNEAEQALRSALLNATSYGQINEVRNPRLKELISETLNMRRNPHRVLSEDSQKSLWDCQQNPNEDITLRLVAKLLLQESRYRGRNPVEASQQPSKFWEFWRFKSRLNRTGFAAQLLLGALLSCIIGVILIKMSDSAVGPLVLVALFLVSSLGAMIRRANDLNLSNTAIIIMAVVSAIFPITMTLSIIYLLLAPGVPFANKAGPPANGWFNQP</sequence>